<organism evidence="2 3">
    <name type="scientific">Saprolegnia diclina (strain VS20)</name>
    <dbReference type="NCBI Taxonomy" id="1156394"/>
    <lineage>
        <taxon>Eukaryota</taxon>
        <taxon>Sar</taxon>
        <taxon>Stramenopiles</taxon>
        <taxon>Oomycota</taxon>
        <taxon>Saprolegniomycetes</taxon>
        <taxon>Saprolegniales</taxon>
        <taxon>Saprolegniaceae</taxon>
        <taxon>Saprolegnia</taxon>
    </lineage>
</organism>
<dbReference type="GeneID" id="19949541"/>
<evidence type="ECO:0000313" key="2">
    <source>
        <dbReference type="EMBL" id="EQC33711.1"/>
    </source>
</evidence>
<proteinExistence type="predicted"/>
<evidence type="ECO:0000313" key="3">
    <source>
        <dbReference type="Proteomes" id="UP000030762"/>
    </source>
</evidence>
<dbReference type="InParanoid" id="T0QG41"/>
<dbReference type="VEuPathDB" id="FungiDB:SDRG_08814"/>
<dbReference type="AlphaFoldDB" id="T0QG41"/>
<keyword evidence="3" id="KW-1185">Reference proteome</keyword>
<reference evidence="2 3" key="1">
    <citation type="submission" date="2012-04" db="EMBL/GenBank/DDBJ databases">
        <title>The Genome Sequence of Saprolegnia declina VS20.</title>
        <authorList>
            <consortium name="The Broad Institute Genome Sequencing Platform"/>
            <person name="Russ C."/>
            <person name="Nusbaum C."/>
            <person name="Tyler B."/>
            <person name="van West P."/>
            <person name="Dieguez-Uribeondo J."/>
            <person name="de Bruijn I."/>
            <person name="Tripathy S."/>
            <person name="Jiang R."/>
            <person name="Young S.K."/>
            <person name="Zeng Q."/>
            <person name="Gargeya S."/>
            <person name="Fitzgerald M."/>
            <person name="Haas B."/>
            <person name="Abouelleil A."/>
            <person name="Alvarado L."/>
            <person name="Arachchi H.M."/>
            <person name="Berlin A."/>
            <person name="Chapman S.B."/>
            <person name="Goldberg J."/>
            <person name="Griggs A."/>
            <person name="Gujja S."/>
            <person name="Hansen M."/>
            <person name="Howarth C."/>
            <person name="Imamovic A."/>
            <person name="Larimer J."/>
            <person name="McCowen C."/>
            <person name="Montmayeur A."/>
            <person name="Murphy C."/>
            <person name="Neiman D."/>
            <person name="Pearson M."/>
            <person name="Priest M."/>
            <person name="Roberts A."/>
            <person name="Saif S."/>
            <person name="Shea T."/>
            <person name="Sisk P."/>
            <person name="Sykes S."/>
            <person name="Wortman J."/>
            <person name="Nusbaum C."/>
            <person name="Birren B."/>
        </authorList>
    </citation>
    <scope>NUCLEOTIDE SEQUENCE [LARGE SCALE GENOMIC DNA]</scope>
    <source>
        <strain evidence="2 3">VS20</strain>
    </source>
</reference>
<dbReference type="OrthoDB" id="10455133at2759"/>
<name>T0QG41_SAPDV</name>
<sequence>MVVATTSLTQMPPKPRVSKPRFRSAYQRKMQRIYRKATADERLALRALVVSLEAQATARLQGRKDNTTMLTWRETAVALREEMVAAQSENRKLRAQVRMCRDLIESLRTHFVCR</sequence>
<accession>T0QG41</accession>
<gene>
    <name evidence="2" type="ORF">SDRG_08814</name>
</gene>
<protein>
    <submittedName>
        <fullName evidence="2">Uncharacterized protein</fullName>
    </submittedName>
</protein>
<dbReference type="EMBL" id="JH767158">
    <property type="protein sequence ID" value="EQC33711.1"/>
    <property type="molecule type" value="Genomic_DNA"/>
</dbReference>
<feature type="compositionally biased region" description="Polar residues" evidence="1">
    <location>
        <begin position="1"/>
        <end position="10"/>
    </location>
</feature>
<dbReference type="Proteomes" id="UP000030762">
    <property type="component" value="Unassembled WGS sequence"/>
</dbReference>
<dbReference type="RefSeq" id="XP_008612934.1">
    <property type="nucleotide sequence ID" value="XM_008614712.1"/>
</dbReference>
<feature type="region of interest" description="Disordered" evidence="1">
    <location>
        <begin position="1"/>
        <end position="22"/>
    </location>
</feature>
<evidence type="ECO:0000256" key="1">
    <source>
        <dbReference type="SAM" id="MobiDB-lite"/>
    </source>
</evidence>